<dbReference type="SMART" id="SM00487">
    <property type="entry name" value="DEXDc"/>
    <property type="match status" value="1"/>
</dbReference>
<comment type="caution">
    <text evidence="8">The sequence shown here is derived from an EMBL/GenBank/DDBJ whole genome shotgun (WGS) entry which is preliminary data.</text>
</comment>
<dbReference type="SUPFAM" id="SSF52540">
    <property type="entry name" value="P-loop containing nucleoside triphosphate hydrolases"/>
    <property type="match status" value="1"/>
</dbReference>
<dbReference type="GO" id="GO:0005524">
    <property type="term" value="F:ATP binding"/>
    <property type="evidence" value="ECO:0007669"/>
    <property type="project" value="UniProtKB-KW"/>
</dbReference>
<dbReference type="GO" id="GO:0070478">
    <property type="term" value="P:nuclear-transcribed mRNA catabolic process, 3'-5' exonucleolytic nonsense-mediated decay"/>
    <property type="evidence" value="ECO:0007669"/>
    <property type="project" value="TreeGrafter"/>
</dbReference>
<dbReference type="PANTHER" id="PTHR12131:SF1">
    <property type="entry name" value="ATP-DEPENDENT RNA HELICASE SUPV3L1, MITOCHONDRIAL-RELATED"/>
    <property type="match status" value="1"/>
</dbReference>
<reference evidence="8 9" key="1">
    <citation type="submission" date="2020-08" db="EMBL/GenBank/DDBJ databases">
        <authorList>
            <person name="Seo M.-J."/>
        </authorList>
    </citation>
    <scope>NUCLEOTIDE SEQUENCE [LARGE SCALE GENOMIC DNA]</scope>
    <source>
        <strain evidence="8 9">KIGAM211</strain>
    </source>
</reference>
<feature type="compositionally biased region" description="Basic residues" evidence="5">
    <location>
        <begin position="263"/>
        <end position="273"/>
    </location>
</feature>
<evidence type="ECO:0000259" key="7">
    <source>
        <dbReference type="PROSITE" id="PS51194"/>
    </source>
</evidence>
<dbReference type="PROSITE" id="PS51194">
    <property type="entry name" value="HELICASE_CTER"/>
    <property type="match status" value="1"/>
</dbReference>
<dbReference type="Gene3D" id="1.10.3380.30">
    <property type="match status" value="1"/>
</dbReference>
<protein>
    <submittedName>
        <fullName evidence="8">DEAD/DEAH box helicase</fullName>
    </submittedName>
</protein>
<dbReference type="FunFam" id="3.40.50.300:FF:000190">
    <property type="entry name" value="ATP-dependent RNA helicase"/>
    <property type="match status" value="1"/>
</dbReference>
<dbReference type="InterPro" id="IPR012961">
    <property type="entry name" value="Ski2/MTR4_C"/>
</dbReference>
<feature type="domain" description="Helicase C-terminal" evidence="7">
    <location>
        <begin position="305"/>
        <end position="502"/>
    </location>
</feature>
<dbReference type="CDD" id="cd18795">
    <property type="entry name" value="SF2_C_Ski2"/>
    <property type="match status" value="1"/>
</dbReference>
<dbReference type="Pfam" id="PF08148">
    <property type="entry name" value="DSHCT"/>
    <property type="match status" value="1"/>
</dbReference>
<dbReference type="InterPro" id="IPR058621">
    <property type="entry name" value="SH3_HelY"/>
</dbReference>
<dbReference type="Pfam" id="PF26090">
    <property type="entry name" value="SH3_HelY"/>
    <property type="match status" value="1"/>
</dbReference>
<dbReference type="GO" id="GO:0003676">
    <property type="term" value="F:nucleic acid binding"/>
    <property type="evidence" value="ECO:0007669"/>
    <property type="project" value="InterPro"/>
</dbReference>
<keyword evidence="2" id="KW-0378">Hydrolase</keyword>
<keyword evidence="4" id="KW-0067">ATP-binding</keyword>
<dbReference type="SMART" id="SM00490">
    <property type="entry name" value="HELICc"/>
    <property type="match status" value="1"/>
</dbReference>
<dbReference type="Proteomes" id="UP000523955">
    <property type="component" value="Unassembled WGS sequence"/>
</dbReference>
<accession>A0A7X0RCQ4</accession>
<dbReference type="AlphaFoldDB" id="A0A7X0RCQ4"/>
<dbReference type="Gene3D" id="3.40.50.300">
    <property type="entry name" value="P-loop containing nucleotide triphosphate hydrolases"/>
    <property type="match status" value="2"/>
</dbReference>
<organism evidence="8 9">
    <name type="scientific">Nocardioides luti</name>
    <dbReference type="NCBI Taxonomy" id="2761101"/>
    <lineage>
        <taxon>Bacteria</taxon>
        <taxon>Bacillati</taxon>
        <taxon>Actinomycetota</taxon>
        <taxon>Actinomycetes</taxon>
        <taxon>Propionibacteriales</taxon>
        <taxon>Nocardioidaceae</taxon>
        <taxon>Nocardioides</taxon>
    </lineage>
</organism>
<sequence length="941" mass="104175">MSTADDLSPAERYADYRNGRQHPVFRGFESLYSFPLDDFQARACKEIEDGRGVLVAAPTGSGKTIVGEFAVHLAVETGRKCFYTTPIKALSNQKYNDLVARYGVDQVGLLTGDNSVNGEAPIVVMTTEVLRNMLYAGSRTLLGLGFVVMDEVHYLADRARGAVWEEVIIHLPESVSLVSLSATVSNAEEFGEWLATVRGDTTTIVEERRPVPLYQHVMVGKRLLDLFASSDVDAAAGFVKEGAPVNNELQKIARDDWASSHMKDRRAPKKGRGKTPQQRAGSAGAKQVGNGRRVWIPSRFDVIERLDREGLLPAIVFIFSRVGCDAAVTQCLNAGTRLTSPEERDTIHQFVEDSCRHLPEEDLHVLGYHDFLDGLTRGVAAHHAGMLPAFKQIVEELYIRGLCKVVFATETLALGINMPARTVVIEKLSKWNGETHADITPGEYTQLTGRAGRRGLDTEGHGVVLWQPGMNPREVAGLASTRTYPLRSSFRPSYNMAVNLVHQFGRERSRELLEQSFAQFQADKAVVGLARQLSKSQTALDGYAEAATCHLGDFMEYAALRRRVGEAEKGAARERRSDRREEALASLALLKPGDVIEVPTGKFAGYAVVIDPGFTPEGPRPYVVTADRQARRLAMMDFPVPVAALTRLKIPRNFSGRNPQMRRDLASALRSRTHDLAPPPPGKVAAPRSAAPARSAGTEEEITRLRNEMKAHPCHGCPEREDHARWAERWFKLDRDAATLKRRVEQRTNTVARQFDRVCDVLTALDYLDGDTVTPRGRHLQRLYSDMDLVAAESLRHGLWDHLDASELAAALSVLVFEARRADDSSSPRLPTGAVKEAVREMTRLWGELDALERSHKLDFLRQPDLGFAWLAYRWAEGDELDDLLGASELAAGDFVRWMKQLLDVAGQVADAAGDVPLRATAREVVRRLRRGVVAYSGLAD</sequence>
<dbReference type="RefSeq" id="WP_185251166.1">
    <property type="nucleotide sequence ID" value="NZ_JACKXE010000001.1"/>
</dbReference>
<feature type="domain" description="Helicase ATP-binding" evidence="6">
    <location>
        <begin position="44"/>
        <end position="202"/>
    </location>
</feature>
<dbReference type="Pfam" id="PF00271">
    <property type="entry name" value="Helicase_C"/>
    <property type="match status" value="1"/>
</dbReference>
<evidence type="ECO:0000256" key="2">
    <source>
        <dbReference type="ARBA" id="ARBA00022801"/>
    </source>
</evidence>
<keyword evidence="1" id="KW-0547">Nucleotide-binding</keyword>
<evidence type="ECO:0000256" key="3">
    <source>
        <dbReference type="ARBA" id="ARBA00022806"/>
    </source>
</evidence>
<dbReference type="SMART" id="SM01142">
    <property type="entry name" value="DSHCT"/>
    <property type="match status" value="1"/>
</dbReference>
<evidence type="ECO:0000256" key="1">
    <source>
        <dbReference type="ARBA" id="ARBA00022741"/>
    </source>
</evidence>
<dbReference type="InterPro" id="IPR011545">
    <property type="entry name" value="DEAD/DEAH_box_helicase_dom"/>
</dbReference>
<evidence type="ECO:0000313" key="8">
    <source>
        <dbReference type="EMBL" id="MBB6625831.1"/>
    </source>
</evidence>
<dbReference type="EMBL" id="JACKXE010000001">
    <property type="protein sequence ID" value="MBB6625831.1"/>
    <property type="molecule type" value="Genomic_DNA"/>
</dbReference>
<evidence type="ECO:0000256" key="4">
    <source>
        <dbReference type="ARBA" id="ARBA00022840"/>
    </source>
</evidence>
<evidence type="ECO:0000256" key="5">
    <source>
        <dbReference type="SAM" id="MobiDB-lite"/>
    </source>
</evidence>
<dbReference type="Pfam" id="PF00270">
    <property type="entry name" value="DEAD"/>
    <property type="match status" value="1"/>
</dbReference>
<dbReference type="PANTHER" id="PTHR12131">
    <property type="entry name" value="ATP-DEPENDENT RNA AND DNA HELICASE"/>
    <property type="match status" value="1"/>
</dbReference>
<dbReference type="InterPro" id="IPR014001">
    <property type="entry name" value="Helicase_ATP-bd"/>
</dbReference>
<name>A0A7X0RCQ4_9ACTN</name>
<keyword evidence="9" id="KW-1185">Reference proteome</keyword>
<evidence type="ECO:0000259" key="6">
    <source>
        <dbReference type="PROSITE" id="PS51192"/>
    </source>
</evidence>
<dbReference type="InterPro" id="IPR027417">
    <property type="entry name" value="P-loop_NTPase"/>
</dbReference>
<proteinExistence type="predicted"/>
<dbReference type="InterPro" id="IPR050699">
    <property type="entry name" value="RNA-DNA_Helicase"/>
</dbReference>
<feature type="region of interest" description="Disordered" evidence="5">
    <location>
        <begin position="672"/>
        <end position="696"/>
    </location>
</feature>
<feature type="region of interest" description="Disordered" evidence="5">
    <location>
        <begin position="256"/>
        <end position="288"/>
    </location>
</feature>
<feature type="compositionally biased region" description="Low complexity" evidence="5">
    <location>
        <begin position="685"/>
        <end position="696"/>
    </location>
</feature>
<evidence type="ECO:0000313" key="9">
    <source>
        <dbReference type="Proteomes" id="UP000523955"/>
    </source>
</evidence>
<dbReference type="GO" id="GO:0004386">
    <property type="term" value="F:helicase activity"/>
    <property type="evidence" value="ECO:0007669"/>
    <property type="project" value="UniProtKB-KW"/>
</dbReference>
<dbReference type="GO" id="GO:0016787">
    <property type="term" value="F:hydrolase activity"/>
    <property type="evidence" value="ECO:0007669"/>
    <property type="project" value="UniProtKB-KW"/>
</dbReference>
<dbReference type="PROSITE" id="PS51192">
    <property type="entry name" value="HELICASE_ATP_BIND_1"/>
    <property type="match status" value="1"/>
</dbReference>
<gene>
    <name evidence="8" type="ORF">H5V45_00725</name>
</gene>
<keyword evidence="3 8" id="KW-0347">Helicase</keyword>
<dbReference type="GO" id="GO:0055087">
    <property type="term" value="C:Ski complex"/>
    <property type="evidence" value="ECO:0007669"/>
    <property type="project" value="TreeGrafter"/>
</dbReference>
<dbReference type="InterPro" id="IPR001650">
    <property type="entry name" value="Helicase_C-like"/>
</dbReference>